<feature type="coiled-coil region" evidence="1">
    <location>
        <begin position="172"/>
        <end position="199"/>
    </location>
</feature>
<keyword evidence="1" id="KW-0175">Coiled coil</keyword>
<dbReference type="InterPro" id="IPR011551">
    <property type="entry name" value="NTP_PyrPHydrolase_MazG"/>
</dbReference>
<dbReference type="RefSeq" id="WP_379559288.1">
    <property type="nucleotide sequence ID" value="NZ_JBHTJS010000058.1"/>
</dbReference>
<dbReference type="PANTHER" id="PTHR30522">
    <property type="entry name" value="NUCLEOSIDE TRIPHOSPHATE PYROPHOSPHOHYDROLASE"/>
    <property type="match status" value="1"/>
</dbReference>
<comment type="caution">
    <text evidence="3">The sequence shown here is derived from an EMBL/GenBank/DDBJ whole genome shotgun (WGS) entry which is preliminary data.</text>
</comment>
<dbReference type="Pfam" id="PF03819">
    <property type="entry name" value="MazG"/>
    <property type="match status" value="2"/>
</dbReference>
<reference evidence="4" key="1">
    <citation type="journal article" date="2019" name="Int. J. Syst. Evol. Microbiol.">
        <title>The Global Catalogue of Microorganisms (GCM) 10K type strain sequencing project: providing services to taxonomists for standard genome sequencing and annotation.</title>
        <authorList>
            <consortium name="The Broad Institute Genomics Platform"/>
            <consortium name="The Broad Institute Genome Sequencing Center for Infectious Disease"/>
            <person name="Wu L."/>
            <person name="Ma J."/>
        </authorList>
    </citation>
    <scope>NUCLEOTIDE SEQUENCE [LARGE SCALE GENOMIC DNA]</scope>
    <source>
        <strain evidence="4">CCUG 60525</strain>
    </source>
</reference>
<accession>A0ABW3KM30</accession>
<evidence type="ECO:0000256" key="1">
    <source>
        <dbReference type="SAM" id="Coils"/>
    </source>
</evidence>
<dbReference type="InterPro" id="IPR048015">
    <property type="entry name" value="NTP-PPase_MazG-like_N"/>
</dbReference>
<gene>
    <name evidence="3" type="primary">mazG</name>
    <name evidence="3" type="ORF">ACFQ1C_13995</name>
</gene>
<dbReference type="CDD" id="cd11528">
    <property type="entry name" value="NTP-PPase_MazG_Nterm"/>
    <property type="match status" value="1"/>
</dbReference>
<dbReference type="Proteomes" id="UP001597048">
    <property type="component" value="Unassembled WGS sequence"/>
</dbReference>
<dbReference type="InterPro" id="IPR048011">
    <property type="entry name" value="NTP-PPase_MazG-like_C"/>
</dbReference>
<proteinExistence type="predicted"/>
<dbReference type="InterPro" id="IPR004518">
    <property type="entry name" value="MazG-like_dom"/>
</dbReference>
<protein>
    <submittedName>
        <fullName evidence="3">Nucleoside triphosphate pyrophosphohydrolase</fullName>
        <ecNumber evidence="3">3.6.1.9</ecNumber>
    </submittedName>
</protein>
<evidence type="ECO:0000259" key="2">
    <source>
        <dbReference type="Pfam" id="PF03819"/>
    </source>
</evidence>
<dbReference type="SUPFAM" id="SSF101386">
    <property type="entry name" value="all-alpha NTP pyrophosphatases"/>
    <property type="match status" value="2"/>
</dbReference>
<keyword evidence="4" id="KW-1185">Reference proteome</keyword>
<dbReference type="Gene3D" id="1.10.287.1080">
    <property type="entry name" value="MazG-like"/>
    <property type="match status" value="2"/>
</dbReference>
<dbReference type="GO" id="GO:0047429">
    <property type="term" value="F:nucleoside triphosphate diphosphatase activity"/>
    <property type="evidence" value="ECO:0007669"/>
    <property type="project" value="UniProtKB-EC"/>
</dbReference>
<evidence type="ECO:0000313" key="4">
    <source>
        <dbReference type="Proteomes" id="UP001597048"/>
    </source>
</evidence>
<dbReference type="PANTHER" id="PTHR30522:SF0">
    <property type="entry name" value="NUCLEOSIDE TRIPHOSPHATE PYROPHOSPHOHYDROLASE"/>
    <property type="match status" value="1"/>
</dbReference>
<keyword evidence="3" id="KW-0378">Hydrolase</keyword>
<evidence type="ECO:0000313" key="3">
    <source>
        <dbReference type="EMBL" id="MFD1009256.1"/>
    </source>
</evidence>
<dbReference type="CDD" id="cd11529">
    <property type="entry name" value="NTP-PPase_MazG_Cterm"/>
    <property type="match status" value="1"/>
</dbReference>
<dbReference type="EMBL" id="JBHTJS010000058">
    <property type="protein sequence ID" value="MFD1009256.1"/>
    <property type="molecule type" value="Genomic_DNA"/>
</dbReference>
<feature type="domain" description="NTP pyrophosphohydrolase MazG-like" evidence="2">
    <location>
        <begin position="174"/>
        <end position="234"/>
    </location>
</feature>
<sequence length="267" mass="30336">MKQERYSLDDLLAIMAALRDPVSGCPWDKKQNFASIVPHTIEEAYEVADTITRNALNELPGELGDLLFQVVFYAQLGKEQALFDFNDVVQAVSEKLVRRHPHVFGDSQFVNEAEVKANWEQTKAQERQALDASATSVLDGIPRNLPALTRANKIQKRCSAVGFDWRELPPVIDKIYEELDEVMAELKQTDQDEDRIADELGDVLFACVNLVRHLKKDPEAVLRGANDKFERRFRTVEHALHTDGKDARDCSLAELDGYWRQAKIEQG</sequence>
<feature type="domain" description="NTP pyrophosphohydrolase MazG-like" evidence="2">
    <location>
        <begin position="31"/>
        <end position="104"/>
    </location>
</feature>
<name>A0ABW3KM30_9GAMM</name>
<organism evidence="3 4">
    <name type="scientific">Oceanisphaera ostreae</name>
    <dbReference type="NCBI Taxonomy" id="914151"/>
    <lineage>
        <taxon>Bacteria</taxon>
        <taxon>Pseudomonadati</taxon>
        <taxon>Pseudomonadota</taxon>
        <taxon>Gammaproteobacteria</taxon>
        <taxon>Aeromonadales</taxon>
        <taxon>Aeromonadaceae</taxon>
        <taxon>Oceanisphaera</taxon>
    </lineage>
</organism>
<dbReference type="NCBIfam" id="NF007113">
    <property type="entry name" value="PRK09562.1"/>
    <property type="match status" value="1"/>
</dbReference>
<dbReference type="EC" id="3.6.1.9" evidence="3"/>
<dbReference type="NCBIfam" id="TIGR00444">
    <property type="entry name" value="mazG"/>
    <property type="match status" value="1"/>
</dbReference>